<reference evidence="1" key="1">
    <citation type="submission" date="2017-06" db="EMBL/GenBank/DDBJ databases">
        <title>Novel phages from South African skin metaviromes.</title>
        <authorList>
            <person name="van Zyl L.J."/>
            <person name="Abrahams Y."/>
            <person name="Stander E.A."/>
            <person name="Kirby B.M."/>
            <person name="Clavaud C."/>
            <person name="Farcet C."/>
            <person name="Breton L."/>
            <person name="Trindade M.I."/>
        </authorList>
    </citation>
    <scope>NUCLEOTIDE SEQUENCE</scope>
</reference>
<gene>
    <name evidence="1" type="ORF">7AX3_15</name>
</gene>
<sequence length="37" mass="3915">MKRGAGNARSGCRAFAMAILKQSCSRITAWSASAEPE</sequence>
<protein>
    <submittedName>
        <fullName evidence="1">Uncharacterized protein</fullName>
    </submittedName>
</protein>
<dbReference type="EMBL" id="MF417881">
    <property type="protein sequence ID" value="ASN68751.1"/>
    <property type="molecule type" value="Genomic_DNA"/>
</dbReference>
<organism evidence="1">
    <name type="scientific">uncultured Caudovirales phage</name>
    <dbReference type="NCBI Taxonomy" id="2100421"/>
    <lineage>
        <taxon>Viruses</taxon>
        <taxon>Duplodnaviria</taxon>
        <taxon>Heunggongvirae</taxon>
        <taxon>Uroviricota</taxon>
        <taxon>Caudoviricetes</taxon>
        <taxon>Peduoviridae</taxon>
        <taxon>Maltschvirus</taxon>
        <taxon>Maltschvirus maltsch</taxon>
    </lineage>
</organism>
<accession>A0A2H4J9K7</accession>
<evidence type="ECO:0000313" key="1">
    <source>
        <dbReference type="EMBL" id="ASN68751.1"/>
    </source>
</evidence>
<proteinExistence type="predicted"/>
<name>A0A2H4J9K7_9CAUD</name>